<keyword evidence="2" id="KW-0732">Signal</keyword>
<evidence type="ECO:0000313" key="3">
    <source>
        <dbReference type="EMBL" id="KNZ48053.1"/>
    </source>
</evidence>
<keyword evidence="4" id="KW-1185">Reference proteome</keyword>
<sequence>MYGSNVFGRMQLAAISVYLIFQIFPVEAIQQSGCANFFQLAPLPLCDGTSQIPGVTSGGGVSSGGAPASKTPAPASKAPGIFGKGGGQRLRFRRDTSSANFTDSNSQAVAGGNGICGNYNTDTELGVCLWSGIDETGKDPSKSGWLSGAATTNCKREVEVWRAATPEKKITAKVLDGCGLNAKAFKVGCENLFLTKKLLTALDPTANGELCDLKWSFKKPNTIF</sequence>
<dbReference type="EMBL" id="LAVV01011207">
    <property type="protein sequence ID" value="KNZ48053.1"/>
    <property type="molecule type" value="Genomic_DNA"/>
</dbReference>
<evidence type="ECO:0000256" key="2">
    <source>
        <dbReference type="SAM" id="SignalP"/>
    </source>
</evidence>
<reference evidence="3 4" key="1">
    <citation type="submission" date="2015-08" db="EMBL/GenBank/DDBJ databases">
        <title>Next Generation Sequencing and Analysis of the Genome of Puccinia sorghi L Schw, the Causal Agent of Maize Common Rust.</title>
        <authorList>
            <person name="Rochi L."/>
            <person name="Burguener G."/>
            <person name="Darino M."/>
            <person name="Turjanski A."/>
            <person name="Kreff E."/>
            <person name="Dieguez M.J."/>
            <person name="Sacco F."/>
        </authorList>
    </citation>
    <scope>NUCLEOTIDE SEQUENCE [LARGE SCALE GENOMIC DNA]</scope>
    <source>
        <strain evidence="3 4">RO10H11247</strain>
    </source>
</reference>
<dbReference type="AlphaFoldDB" id="A0A0L6UHQ7"/>
<dbReference type="Proteomes" id="UP000037035">
    <property type="component" value="Unassembled WGS sequence"/>
</dbReference>
<feature type="compositionally biased region" description="Low complexity" evidence="1">
    <location>
        <begin position="64"/>
        <end position="80"/>
    </location>
</feature>
<accession>A0A0L6UHQ7</accession>
<dbReference type="OrthoDB" id="2503600at2759"/>
<gene>
    <name evidence="3" type="ORF">VP01_593g2</name>
</gene>
<feature type="chain" id="PRO_5005567483" evidence="2">
    <location>
        <begin position="29"/>
        <end position="224"/>
    </location>
</feature>
<protein>
    <submittedName>
        <fullName evidence="3">Uncharacterized protein</fullName>
    </submittedName>
</protein>
<organism evidence="3 4">
    <name type="scientific">Puccinia sorghi</name>
    <dbReference type="NCBI Taxonomy" id="27349"/>
    <lineage>
        <taxon>Eukaryota</taxon>
        <taxon>Fungi</taxon>
        <taxon>Dikarya</taxon>
        <taxon>Basidiomycota</taxon>
        <taxon>Pucciniomycotina</taxon>
        <taxon>Pucciniomycetes</taxon>
        <taxon>Pucciniales</taxon>
        <taxon>Pucciniaceae</taxon>
        <taxon>Puccinia</taxon>
    </lineage>
</organism>
<proteinExistence type="predicted"/>
<evidence type="ECO:0000256" key="1">
    <source>
        <dbReference type="SAM" id="MobiDB-lite"/>
    </source>
</evidence>
<feature type="signal peptide" evidence="2">
    <location>
        <begin position="1"/>
        <end position="28"/>
    </location>
</feature>
<dbReference type="VEuPathDB" id="FungiDB:VP01_593g2"/>
<evidence type="ECO:0000313" key="4">
    <source>
        <dbReference type="Proteomes" id="UP000037035"/>
    </source>
</evidence>
<name>A0A0L6UHQ7_9BASI</name>
<comment type="caution">
    <text evidence="3">The sequence shown here is derived from an EMBL/GenBank/DDBJ whole genome shotgun (WGS) entry which is preliminary data.</text>
</comment>
<feature type="region of interest" description="Disordered" evidence="1">
    <location>
        <begin position="57"/>
        <end position="88"/>
    </location>
</feature>